<gene>
    <name evidence="2" type="ordered locus">Sinac_2815</name>
</gene>
<protein>
    <submittedName>
        <fullName evidence="2">Uncharacterized protein</fullName>
    </submittedName>
</protein>
<dbReference type="AlphaFoldDB" id="L0DCY6"/>
<dbReference type="OrthoDB" id="289465at2"/>
<name>L0DCY6_SINAD</name>
<dbReference type="EMBL" id="CP003364">
    <property type="protein sequence ID" value="AGA27107.1"/>
    <property type="molecule type" value="Genomic_DNA"/>
</dbReference>
<accession>L0DCY6</accession>
<keyword evidence="3" id="KW-1185">Reference proteome</keyword>
<proteinExistence type="predicted"/>
<keyword evidence="1" id="KW-0472">Membrane</keyword>
<evidence type="ECO:0000313" key="3">
    <source>
        <dbReference type="Proteomes" id="UP000010798"/>
    </source>
</evidence>
<reference evidence="2 3" key="1">
    <citation type="submission" date="2012-02" db="EMBL/GenBank/DDBJ databases">
        <title>Complete sequence of chromosome of Singulisphaera acidiphila DSM 18658.</title>
        <authorList>
            <consortium name="US DOE Joint Genome Institute (JGI-PGF)"/>
            <person name="Lucas S."/>
            <person name="Copeland A."/>
            <person name="Lapidus A."/>
            <person name="Glavina del Rio T."/>
            <person name="Dalin E."/>
            <person name="Tice H."/>
            <person name="Bruce D."/>
            <person name="Goodwin L."/>
            <person name="Pitluck S."/>
            <person name="Peters L."/>
            <person name="Ovchinnikova G."/>
            <person name="Chertkov O."/>
            <person name="Kyrpides N."/>
            <person name="Mavromatis K."/>
            <person name="Ivanova N."/>
            <person name="Brettin T."/>
            <person name="Detter J.C."/>
            <person name="Han C."/>
            <person name="Larimer F."/>
            <person name="Land M."/>
            <person name="Hauser L."/>
            <person name="Markowitz V."/>
            <person name="Cheng J.-F."/>
            <person name="Hugenholtz P."/>
            <person name="Woyke T."/>
            <person name="Wu D."/>
            <person name="Tindall B."/>
            <person name="Pomrenke H."/>
            <person name="Brambilla E."/>
            <person name="Klenk H.-P."/>
            <person name="Eisen J.A."/>
        </authorList>
    </citation>
    <scope>NUCLEOTIDE SEQUENCE [LARGE SCALE GENOMIC DNA]</scope>
    <source>
        <strain evidence="3">ATCC BAA-1392 / DSM 18658 / VKM B-2454 / MOB10</strain>
    </source>
</reference>
<dbReference type="HOGENOM" id="CLU_2304137_0_0_0"/>
<dbReference type="KEGG" id="saci:Sinac_2815"/>
<organism evidence="2 3">
    <name type="scientific">Singulisphaera acidiphila (strain ATCC BAA-1392 / DSM 18658 / VKM B-2454 / MOB10)</name>
    <dbReference type="NCBI Taxonomy" id="886293"/>
    <lineage>
        <taxon>Bacteria</taxon>
        <taxon>Pseudomonadati</taxon>
        <taxon>Planctomycetota</taxon>
        <taxon>Planctomycetia</taxon>
        <taxon>Isosphaerales</taxon>
        <taxon>Isosphaeraceae</taxon>
        <taxon>Singulisphaera</taxon>
    </lineage>
</organism>
<evidence type="ECO:0000256" key="1">
    <source>
        <dbReference type="SAM" id="Phobius"/>
    </source>
</evidence>
<keyword evidence="1" id="KW-0812">Transmembrane</keyword>
<sequence length="100" mass="10952">MSKQHSKLSRAITRFVENPITNLVKGIVLLLIGLSDASRTFANDLAHQQLRVGHGLIVIGIFSILGALPHLIDGLEAGRRYLELRDRKADPDHHDPGGQA</sequence>
<keyword evidence="1" id="KW-1133">Transmembrane helix</keyword>
<evidence type="ECO:0000313" key="2">
    <source>
        <dbReference type="EMBL" id="AGA27107.1"/>
    </source>
</evidence>
<feature type="transmembrane region" description="Helical" evidence="1">
    <location>
        <begin position="52"/>
        <end position="72"/>
    </location>
</feature>
<dbReference type="RefSeq" id="WP_015246257.1">
    <property type="nucleotide sequence ID" value="NC_019892.1"/>
</dbReference>
<dbReference type="Proteomes" id="UP000010798">
    <property type="component" value="Chromosome"/>
</dbReference>